<keyword evidence="3" id="KW-1185">Reference proteome</keyword>
<name>A0A0L6V5H2_9BASI</name>
<dbReference type="Proteomes" id="UP000037035">
    <property type="component" value="Unassembled WGS sequence"/>
</dbReference>
<dbReference type="AlphaFoldDB" id="A0A0L6V5H2"/>
<dbReference type="EMBL" id="LAVV01007613">
    <property type="protein sequence ID" value="KNZ55365.1"/>
    <property type="molecule type" value="Genomic_DNA"/>
</dbReference>
<feature type="compositionally biased region" description="Basic and acidic residues" evidence="1">
    <location>
        <begin position="57"/>
        <end position="71"/>
    </location>
</feature>
<evidence type="ECO:0000313" key="2">
    <source>
        <dbReference type="EMBL" id="KNZ55365.1"/>
    </source>
</evidence>
<gene>
    <name evidence="2" type="ORF">VP01_26g12</name>
</gene>
<evidence type="ECO:0000256" key="1">
    <source>
        <dbReference type="SAM" id="MobiDB-lite"/>
    </source>
</evidence>
<accession>A0A0L6V5H2</accession>
<feature type="region of interest" description="Disordered" evidence="1">
    <location>
        <begin position="44"/>
        <end position="72"/>
    </location>
</feature>
<reference evidence="2 3" key="1">
    <citation type="submission" date="2015-08" db="EMBL/GenBank/DDBJ databases">
        <title>Next Generation Sequencing and Analysis of the Genome of Puccinia sorghi L Schw, the Causal Agent of Maize Common Rust.</title>
        <authorList>
            <person name="Rochi L."/>
            <person name="Burguener G."/>
            <person name="Darino M."/>
            <person name="Turjanski A."/>
            <person name="Kreff E."/>
            <person name="Dieguez M.J."/>
            <person name="Sacco F."/>
        </authorList>
    </citation>
    <scope>NUCLEOTIDE SEQUENCE [LARGE SCALE GENOMIC DNA]</scope>
    <source>
        <strain evidence="2 3">RO10H11247</strain>
    </source>
</reference>
<sequence length="149" mass="16658">MLLRAVVLPIFCAPFDKELTGEEIRSAMQQHTALETEDQVRAITSTSDSPTDITVEQEAKQASDSVHRPAETPDSVRWAKNFWTYAPPAINGVTAFCLSHVFPQLFEYHGPGFPGLNCLGFFLSVVPGVTLYEMRPRFLFKTARSSHQL</sequence>
<evidence type="ECO:0000313" key="3">
    <source>
        <dbReference type="Proteomes" id="UP000037035"/>
    </source>
</evidence>
<dbReference type="VEuPathDB" id="FungiDB:VP01_26g12"/>
<feature type="compositionally biased region" description="Low complexity" evidence="1">
    <location>
        <begin position="44"/>
        <end position="54"/>
    </location>
</feature>
<proteinExistence type="predicted"/>
<comment type="caution">
    <text evidence="2">The sequence shown here is derived from an EMBL/GenBank/DDBJ whole genome shotgun (WGS) entry which is preliminary data.</text>
</comment>
<protein>
    <submittedName>
        <fullName evidence="2">Putative signal peptide protein</fullName>
    </submittedName>
</protein>
<organism evidence="2 3">
    <name type="scientific">Puccinia sorghi</name>
    <dbReference type="NCBI Taxonomy" id="27349"/>
    <lineage>
        <taxon>Eukaryota</taxon>
        <taxon>Fungi</taxon>
        <taxon>Dikarya</taxon>
        <taxon>Basidiomycota</taxon>
        <taxon>Pucciniomycotina</taxon>
        <taxon>Pucciniomycetes</taxon>
        <taxon>Pucciniales</taxon>
        <taxon>Pucciniaceae</taxon>
        <taxon>Puccinia</taxon>
    </lineage>
</organism>